<keyword evidence="1" id="KW-1133">Transmembrane helix</keyword>
<dbReference type="GeneID" id="72188935"/>
<keyword evidence="1" id="KW-0812">Transmembrane</keyword>
<evidence type="ECO:0000313" key="2">
    <source>
        <dbReference type="EMBL" id="UPW01221.1"/>
    </source>
</evidence>
<feature type="transmembrane region" description="Helical" evidence="1">
    <location>
        <begin position="12"/>
        <end position="30"/>
    </location>
</feature>
<dbReference type="RefSeq" id="WP_248655626.1">
    <property type="nucleotide sequence ID" value="NZ_CP096658.1"/>
</dbReference>
<sequence>MELDALRPPTWLRWLAVAVVAGGIFYASVLDSPSSGLPSLGPLGVFGIDKWLHALAYAALAGALAGALAPGRSPAVTAALAALLSVGYGVGIEFVQAPLARRHFSVADMLADGVGAGAAVLGWRLLVNFAGGSREREKSSDVDS</sequence>
<accession>A0A8U0IKR3</accession>
<evidence type="ECO:0000313" key="3">
    <source>
        <dbReference type="Proteomes" id="UP000830434"/>
    </source>
</evidence>
<dbReference type="NCBIfam" id="NF037970">
    <property type="entry name" value="vanZ_1"/>
    <property type="match status" value="1"/>
</dbReference>
<organism evidence="2 3">
    <name type="scientific">Halorussus gelatinilyticus</name>
    <dbReference type="NCBI Taxonomy" id="2937524"/>
    <lineage>
        <taxon>Archaea</taxon>
        <taxon>Methanobacteriati</taxon>
        <taxon>Methanobacteriota</taxon>
        <taxon>Stenosarchaea group</taxon>
        <taxon>Halobacteria</taxon>
        <taxon>Halobacteriales</taxon>
        <taxon>Haladaptataceae</taxon>
        <taxon>Halorussus</taxon>
    </lineage>
</organism>
<dbReference type="Proteomes" id="UP000830434">
    <property type="component" value="Chromosome"/>
</dbReference>
<reference evidence="2" key="1">
    <citation type="submission" date="2022-04" db="EMBL/GenBank/DDBJ databases">
        <title>Diverse halophilic archaea isolated from saline environments.</title>
        <authorList>
            <person name="Cui H.-L."/>
        </authorList>
    </citation>
    <scope>NUCLEOTIDE SEQUENCE</scope>
    <source>
        <strain evidence="2">XZYJT40</strain>
    </source>
</reference>
<dbReference type="KEGG" id="haxz:M0R88_03730"/>
<keyword evidence="3" id="KW-1185">Reference proteome</keyword>
<evidence type="ECO:0000256" key="1">
    <source>
        <dbReference type="SAM" id="Phobius"/>
    </source>
</evidence>
<keyword evidence="1" id="KW-0472">Membrane</keyword>
<protein>
    <submittedName>
        <fullName evidence="2">VanZ family protein</fullName>
    </submittedName>
</protein>
<feature type="transmembrane region" description="Helical" evidence="1">
    <location>
        <begin position="51"/>
        <end position="69"/>
    </location>
</feature>
<dbReference type="AlphaFoldDB" id="A0A8U0IKR3"/>
<gene>
    <name evidence="2" type="ORF">M0R88_03730</name>
</gene>
<proteinExistence type="predicted"/>
<dbReference type="EMBL" id="CP096658">
    <property type="protein sequence ID" value="UPW01221.1"/>
    <property type="molecule type" value="Genomic_DNA"/>
</dbReference>
<name>A0A8U0IKR3_9EURY</name>
<feature type="transmembrane region" description="Helical" evidence="1">
    <location>
        <begin position="75"/>
        <end position="95"/>
    </location>
</feature>